<reference evidence="3" key="1">
    <citation type="journal article" date="2012" name="Science">
        <title>The Paleozoic origin of enzymatic lignin decomposition reconstructed from 31 fungal genomes.</title>
        <authorList>
            <person name="Floudas D."/>
            <person name="Binder M."/>
            <person name="Riley R."/>
            <person name="Barry K."/>
            <person name="Blanchette R.A."/>
            <person name="Henrissat B."/>
            <person name="Martinez A.T."/>
            <person name="Otillar R."/>
            <person name="Spatafora J.W."/>
            <person name="Yadav J.S."/>
            <person name="Aerts A."/>
            <person name="Benoit I."/>
            <person name="Boyd A."/>
            <person name="Carlson A."/>
            <person name="Copeland A."/>
            <person name="Coutinho P.M."/>
            <person name="de Vries R.P."/>
            <person name="Ferreira P."/>
            <person name="Findley K."/>
            <person name="Foster B."/>
            <person name="Gaskell J."/>
            <person name="Glotzer D."/>
            <person name="Gorecki P."/>
            <person name="Heitman J."/>
            <person name="Hesse C."/>
            <person name="Hori C."/>
            <person name="Igarashi K."/>
            <person name="Jurgens J.A."/>
            <person name="Kallen N."/>
            <person name="Kersten P."/>
            <person name="Kohler A."/>
            <person name="Kuees U."/>
            <person name="Kumar T.K.A."/>
            <person name="Kuo A."/>
            <person name="LaButti K."/>
            <person name="Larrondo L.F."/>
            <person name="Lindquist E."/>
            <person name="Ling A."/>
            <person name="Lombard V."/>
            <person name="Lucas S."/>
            <person name="Lundell T."/>
            <person name="Martin R."/>
            <person name="McLaughlin D.J."/>
            <person name="Morgenstern I."/>
            <person name="Morin E."/>
            <person name="Murat C."/>
            <person name="Nagy L.G."/>
            <person name="Nolan M."/>
            <person name="Ohm R.A."/>
            <person name="Patyshakuliyeva A."/>
            <person name="Rokas A."/>
            <person name="Ruiz-Duenas F.J."/>
            <person name="Sabat G."/>
            <person name="Salamov A."/>
            <person name="Samejima M."/>
            <person name="Schmutz J."/>
            <person name="Slot J.C."/>
            <person name="St John F."/>
            <person name="Stenlid J."/>
            <person name="Sun H."/>
            <person name="Sun S."/>
            <person name="Syed K."/>
            <person name="Tsang A."/>
            <person name="Wiebenga A."/>
            <person name="Young D."/>
            <person name="Pisabarro A."/>
            <person name="Eastwood D.C."/>
            <person name="Martin F."/>
            <person name="Cullen D."/>
            <person name="Grigoriev I.V."/>
            <person name="Hibbett D.S."/>
        </authorList>
    </citation>
    <scope>NUCLEOTIDE SEQUENCE [LARGE SCALE GENOMIC DNA]</scope>
    <source>
        <strain evidence="3">RWD-64-598 SS2</strain>
    </source>
</reference>
<keyword evidence="3" id="KW-1185">Reference proteome</keyword>
<evidence type="ECO:0000313" key="3">
    <source>
        <dbReference type="Proteomes" id="UP000053558"/>
    </source>
</evidence>
<dbReference type="AlphaFoldDB" id="A0A5M3N1P0"/>
<dbReference type="GeneID" id="19202654"/>
<protein>
    <submittedName>
        <fullName evidence="2">Uncharacterized protein</fullName>
    </submittedName>
</protein>
<feature type="compositionally biased region" description="Polar residues" evidence="1">
    <location>
        <begin position="46"/>
        <end position="67"/>
    </location>
</feature>
<gene>
    <name evidence="2" type="ORF">CONPUDRAFT_150124</name>
</gene>
<sequence>MAMVLVPNQKLAYFKNYWPEVLQDGLKEEIESVFQDYFCSARSTRDLSSSNSNTKKISELSYTPQQQ</sequence>
<proteinExistence type="predicted"/>
<accession>A0A5M3N1P0</accession>
<dbReference type="Proteomes" id="UP000053558">
    <property type="component" value="Unassembled WGS sequence"/>
</dbReference>
<comment type="caution">
    <text evidence="2">The sequence shown here is derived from an EMBL/GenBank/DDBJ whole genome shotgun (WGS) entry which is preliminary data.</text>
</comment>
<feature type="region of interest" description="Disordered" evidence="1">
    <location>
        <begin position="43"/>
        <end position="67"/>
    </location>
</feature>
<dbReference type="KEGG" id="cput:CONPUDRAFT_150124"/>
<evidence type="ECO:0000313" key="2">
    <source>
        <dbReference type="EMBL" id="EIW85303.1"/>
    </source>
</evidence>
<dbReference type="EMBL" id="JH711574">
    <property type="protein sequence ID" value="EIW85303.1"/>
    <property type="molecule type" value="Genomic_DNA"/>
</dbReference>
<evidence type="ECO:0000256" key="1">
    <source>
        <dbReference type="SAM" id="MobiDB-lite"/>
    </source>
</evidence>
<dbReference type="RefSeq" id="XP_007764832.1">
    <property type="nucleotide sequence ID" value="XM_007766642.1"/>
</dbReference>
<name>A0A5M3N1P0_CONPW</name>
<organism evidence="2 3">
    <name type="scientific">Coniophora puteana (strain RWD-64-598)</name>
    <name type="common">Brown rot fungus</name>
    <dbReference type="NCBI Taxonomy" id="741705"/>
    <lineage>
        <taxon>Eukaryota</taxon>
        <taxon>Fungi</taxon>
        <taxon>Dikarya</taxon>
        <taxon>Basidiomycota</taxon>
        <taxon>Agaricomycotina</taxon>
        <taxon>Agaricomycetes</taxon>
        <taxon>Agaricomycetidae</taxon>
        <taxon>Boletales</taxon>
        <taxon>Coniophorineae</taxon>
        <taxon>Coniophoraceae</taxon>
        <taxon>Coniophora</taxon>
    </lineage>
</organism>